<keyword evidence="1" id="KW-0648">Protein biosynthesis</keyword>
<comment type="similarity">
    <text evidence="1">Belongs to the eIF-3 subunit K family.</text>
</comment>
<dbReference type="eggNOG" id="KOG3252">
    <property type="taxonomic scope" value="Eukaryota"/>
</dbReference>
<dbReference type="InterPro" id="IPR033464">
    <property type="entry name" value="CSN8_PSD8_EIF3K"/>
</dbReference>
<dbReference type="GO" id="GO:0016282">
    <property type="term" value="C:eukaryotic 43S preinitiation complex"/>
    <property type="evidence" value="ECO:0007669"/>
    <property type="project" value="UniProtKB-UniRule"/>
</dbReference>
<dbReference type="OrthoDB" id="337745at2759"/>
<evidence type="ECO:0000313" key="4">
    <source>
        <dbReference type="Proteomes" id="UP000054408"/>
    </source>
</evidence>
<feature type="domain" description="CSN8/PSMD8/EIF3K" evidence="2">
    <location>
        <begin position="62"/>
        <end position="195"/>
    </location>
</feature>
<comment type="subunit">
    <text evidence="1">Component of the eukaryotic translation initiation factor 3 (eIF-3) complex.</text>
</comment>
<protein>
    <recommendedName>
        <fullName evidence="1">Eukaryotic translation initiation factor 3 subunit K</fullName>
        <shortName evidence="1">eIF3k</shortName>
    </recommendedName>
    <alternativeName>
        <fullName evidence="1">eIF-3 p25</fullName>
    </alternativeName>
</protein>
<dbReference type="EMBL" id="GL349487">
    <property type="protein sequence ID" value="KNC54207.1"/>
    <property type="molecule type" value="Genomic_DNA"/>
</dbReference>
<evidence type="ECO:0000259" key="2">
    <source>
        <dbReference type="Pfam" id="PF10075"/>
    </source>
</evidence>
<accession>A0A0L0DPI7</accession>
<dbReference type="PANTHER" id="PTHR13022">
    <property type="entry name" value="EUKARYOTIC TRANSLATION INITIATION FACTOR 3 SUBUNIT 11"/>
    <property type="match status" value="1"/>
</dbReference>
<dbReference type="Proteomes" id="UP000054408">
    <property type="component" value="Unassembled WGS sequence"/>
</dbReference>
<comment type="subcellular location">
    <subcellularLocation>
        <location evidence="1">Cytoplasm</location>
    </subcellularLocation>
</comment>
<gene>
    <name evidence="3" type="ORF">AMSG_09997</name>
</gene>
<proteinExistence type="inferred from homology"/>
<dbReference type="GeneID" id="25568333"/>
<dbReference type="InterPro" id="IPR016024">
    <property type="entry name" value="ARM-type_fold"/>
</dbReference>
<dbReference type="GO" id="GO:0003743">
    <property type="term" value="F:translation initiation factor activity"/>
    <property type="evidence" value="ECO:0007669"/>
    <property type="project" value="UniProtKB-UniRule"/>
</dbReference>
<dbReference type="InterPro" id="IPR036390">
    <property type="entry name" value="WH_DNA-bd_sf"/>
</dbReference>
<dbReference type="GO" id="GO:0001732">
    <property type="term" value="P:formation of cytoplasmic translation initiation complex"/>
    <property type="evidence" value="ECO:0007669"/>
    <property type="project" value="UniProtKB-UniRule"/>
</dbReference>
<dbReference type="InterPro" id="IPR009374">
    <property type="entry name" value="eIF3k"/>
</dbReference>
<dbReference type="SUPFAM" id="SSF48371">
    <property type="entry name" value="ARM repeat"/>
    <property type="match status" value="1"/>
</dbReference>
<evidence type="ECO:0000313" key="3">
    <source>
        <dbReference type="EMBL" id="KNC54207.1"/>
    </source>
</evidence>
<dbReference type="SUPFAM" id="SSF46785">
    <property type="entry name" value="Winged helix' DNA-binding domain"/>
    <property type="match status" value="1"/>
</dbReference>
<dbReference type="GO" id="GO:0043022">
    <property type="term" value="F:ribosome binding"/>
    <property type="evidence" value="ECO:0007669"/>
    <property type="project" value="InterPro"/>
</dbReference>
<dbReference type="OMA" id="GDDLCAD"/>
<dbReference type="Gene3D" id="1.25.40.250">
    <property type="entry name" value="ARM repeat, domain 1"/>
    <property type="match status" value="1"/>
</dbReference>
<dbReference type="GO" id="GO:0005852">
    <property type="term" value="C:eukaryotic translation initiation factor 3 complex"/>
    <property type="evidence" value="ECO:0007669"/>
    <property type="project" value="UniProtKB-UniRule"/>
</dbReference>
<comment type="function">
    <text evidence="1">Component of the eukaryotic translation initiation factor 3 (eIF-3) complex, which is involved in protein synthesis of a specialized repertoire of mRNAs and, together with other initiation factors, stimulates binding of mRNA and methionyl-tRNAi to the 40S ribosome. The eIF-3 complex specifically targets and initiates translation of a subset of mRNAs involved in cell proliferation.</text>
</comment>
<dbReference type="AlphaFoldDB" id="A0A0L0DPI7"/>
<dbReference type="PANTHER" id="PTHR13022:SF0">
    <property type="entry name" value="EUKARYOTIC TRANSLATION INITIATION FACTOR 3 SUBUNIT K"/>
    <property type="match status" value="1"/>
</dbReference>
<dbReference type="STRING" id="461836.A0A0L0DPI7"/>
<dbReference type="GO" id="GO:0033290">
    <property type="term" value="C:eukaryotic 48S preinitiation complex"/>
    <property type="evidence" value="ECO:0007669"/>
    <property type="project" value="UniProtKB-UniRule"/>
</dbReference>
<reference evidence="3 4" key="1">
    <citation type="submission" date="2010-05" db="EMBL/GenBank/DDBJ databases">
        <title>The Genome Sequence of Thecamonas trahens ATCC 50062.</title>
        <authorList>
            <consortium name="The Broad Institute Genome Sequencing Platform"/>
            <person name="Russ C."/>
            <person name="Cuomo C."/>
            <person name="Shea T."/>
            <person name="Young S.K."/>
            <person name="Zeng Q."/>
            <person name="Koehrsen M."/>
            <person name="Haas B."/>
            <person name="Borodovsky M."/>
            <person name="Guigo R."/>
            <person name="Alvarado L."/>
            <person name="Berlin A."/>
            <person name="Bochicchio J."/>
            <person name="Borenstein D."/>
            <person name="Chapman S."/>
            <person name="Chen Z."/>
            <person name="Freedman E."/>
            <person name="Gellesch M."/>
            <person name="Goldberg J."/>
            <person name="Griggs A."/>
            <person name="Gujja S."/>
            <person name="Heilman E."/>
            <person name="Heiman D."/>
            <person name="Hepburn T."/>
            <person name="Howarth C."/>
            <person name="Jen D."/>
            <person name="Larson L."/>
            <person name="Mehta T."/>
            <person name="Park D."/>
            <person name="Pearson M."/>
            <person name="Roberts A."/>
            <person name="Saif S."/>
            <person name="Shenoy N."/>
            <person name="Sisk P."/>
            <person name="Stolte C."/>
            <person name="Sykes S."/>
            <person name="Thomson T."/>
            <person name="Walk T."/>
            <person name="White J."/>
            <person name="Yandava C."/>
            <person name="Burger G."/>
            <person name="Gray M.W."/>
            <person name="Holland P.W.H."/>
            <person name="King N."/>
            <person name="Lang F.B.F."/>
            <person name="Roger A.J."/>
            <person name="Ruiz-Trillo I."/>
            <person name="Lander E."/>
            <person name="Nusbaum C."/>
        </authorList>
    </citation>
    <scope>NUCLEOTIDE SEQUENCE [LARGE SCALE GENOMIC DNA]</scope>
    <source>
        <strain evidence="3 4">ATCC 50062</strain>
    </source>
</reference>
<keyword evidence="4" id="KW-1185">Reference proteome</keyword>
<keyword evidence="1 3" id="KW-0396">Initiation factor</keyword>
<organism evidence="3 4">
    <name type="scientific">Thecamonas trahens ATCC 50062</name>
    <dbReference type="NCBI Taxonomy" id="461836"/>
    <lineage>
        <taxon>Eukaryota</taxon>
        <taxon>Apusozoa</taxon>
        <taxon>Apusomonadida</taxon>
        <taxon>Apusomonadidae</taxon>
        <taxon>Thecamonas</taxon>
    </lineage>
</organism>
<dbReference type="GO" id="GO:0003723">
    <property type="term" value="F:RNA binding"/>
    <property type="evidence" value="ECO:0007669"/>
    <property type="project" value="UniProtKB-UniRule"/>
</dbReference>
<name>A0A0L0DPI7_THETB</name>
<keyword evidence="1" id="KW-0963">Cytoplasm</keyword>
<dbReference type="GO" id="GO:0006446">
    <property type="term" value="P:regulation of translational initiation"/>
    <property type="evidence" value="ECO:0007669"/>
    <property type="project" value="InterPro"/>
</dbReference>
<evidence type="ECO:0000256" key="1">
    <source>
        <dbReference type="HAMAP-Rule" id="MF_03010"/>
    </source>
</evidence>
<dbReference type="InterPro" id="IPR016020">
    <property type="entry name" value="Transl_init_fac_sub12_N_euk"/>
</dbReference>
<dbReference type="RefSeq" id="XP_013753847.1">
    <property type="nucleotide sequence ID" value="XM_013898393.1"/>
</dbReference>
<dbReference type="HAMAP" id="MF_03010">
    <property type="entry name" value="eIF3k"/>
    <property type="match status" value="1"/>
</dbReference>
<dbReference type="Pfam" id="PF10075">
    <property type="entry name" value="CSN8_PSD8_EIF3K"/>
    <property type="match status" value="1"/>
</dbReference>
<dbReference type="Gene3D" id="1.10.10.10">
    <property type="entry name" value="Winged helix-like DNA-binding domain superfamily/Winged helix DNA-binding domain"/>
    <property type="match status" value="1"/>
</dbReference>
<sequence>MSTSVAELLKPASRFDVNSLPAMEKIVREHVASGEYNVELNLAVLKLYQFNPQLYQFNPQATNEEIISLVLAKAMMALPAPDFQLALYLIPEAALTDMHRSLVDLANLLDTAKFRAFWDAFGSSPAEDLLGSIAGFGDAIRGFAASVVSSTFQLIDLSELADLLFLDQAAAAAYAEKAGWAVDSDNATVSIPLNEFNQAKAKEIKEDIRFEQIAQL</sequence>
<dbReference type="InterPro" id="IPR036388">
    <property type="entry name" value="WH-like_DNA-bd_sf"/>
</dbReference>